<protein>
    <recommendedName>
        <fullName evidence="3">Ras-GEF domain-containing protein</fullName>
    </recommendedName>
</protein>
<dbReference type="Proteomes" id="UP001152799">
    <property type="component" value="Chromosome 13"/>
</dbReference>
<evidence type="ECO:0000259" key="3">
    <source>
        <dbReference type="SMART" id="SM00147"/>
    </source>
</evidence>
<gene>
    <name evidence="4" type="ORF">CEUTPL_LOCUS3939</name>
</gene>
<evidence type="ECO:0000313" key="4">
    <source>
        <dbReference type="EMBL" id="CAG9763273.1"/>
    </source>
</evidence>
<dbReference type="InterPro" id="IPR036964">
    <property type="entry name" value="RASGEF_cat_dom_sf"/>
</dbReference>
<dbReference type="SUPFAM" id="SSF48366">
    <property type="entry name" value="Ras GEF"/>
    <property type="match status" value="1"/>
</dbReference>
<evidence type="ECO:0000313" key="5">
    <source>
        <dbReference type="Proteomes" id="UP001152799"/>
    </source>
</evidence>
<proteinExistence type="predicted"/>
<dbReference type="PANTHER" id="PTHR23113:SF356">
    <property type="entry name" value="FI05912P-RELATED"/>
    <property type="match status" value="1"/>
</dbReference>
<evidence type="ECO:0000256" key="1">
    <source>
        <dbReference type="ARBA" id="ARBA00022658"/>
    </source>
</evidence>
<dbReference type="GO" id="GO:0007265">
    <property type="term" value="P:Ras protein signal transduction"/>
    <property type="evidence" value="ECO:0007669"/>
    <property type="project" value="TreeGrafter"/>
</dbReference>
<evidence type="ECO:0000256" key="2">
    <source>
        <dbReference type="SAM" id="MobiDB-lite"/>
    </source>
</evidence>
<dbReference type="OrthoDB" id="20825at2759"/>
<dbReference type="CDD" id="cd00155">
    <property type="entry name" value="RasGEF"/>
    <property type="match status" value="1"/>
</dbReference>
<dbReference type="SMART" id="SM00147">
    <property type="entry name" value="RasGEF"/>
    <property type="match status" value="1"/>
</dbReference>
<dbReference type="InterPro" id="IPR008937">
    <property type="entry name" value="Ras-like_GEF"/>
</dbReference>
<feature type="compositionally biased region" description="Polar residues" evidence="2">
    <location>
        <begin position="195"/>
        <end position="207"/>
    </location>
</feature>
<dbReference type="Pfam" id="PF00618">
    <property type="entry name" value="RasGEF_N"/>
    <property type="match status" value="1"/>
</dbReference>
<dbReference type="PANTHER" id="PTHR23113">
    <property type="entry name" value="GUANINE NUCLEOTIDE EXCHANGE FACTOR"/>
    <property type="match status" value="1"/>
</dbReference>
<sequence>MDDPEIQETVEAILGKGAKVVDCEKKSSIREEEVLYINGIPVALEGKDGMAIKEALITGQVPPCDLLNKLLIDSGILKAPVKLDTSLSVKSTTVIKEEVTVSRDGKVVDERSRETKDHSYYSSAMTEIFEPIKIIPTAELMNGKYNGSPNDTFTNNSKWSKFGSSSSASSYESEHEPPTSYRPGPKQCLSKDSGHMSSGATDKVDFTQSSMDSLSSYDETDYICEQLSKCASMPPNGYVNGYLPTIFGTVASDLTPKDCSNRRSLPQTPTIKSFSTIFSGDSNQDSSADPGTQQDNALVYRDGNLLSGPLEALIQHMVPTESYYPDRAYLFAFLLSARLFIKPHDLLARVRALGDQQQGLGGTAPTSGAQQLRFVEKMVQLLAEWTEQFPYDFRDERMMEHVRKVTQQCCAINPSLRTNVSLLLHNLHPKLTALEEYEKAQENQTNTASSDEYISCPDISETCPNPEKLAQQLTHVELERLSFIGPEEFVQAFAKENPALETSFKDLKKTRNLEQYVQWFNRLSYFVATQVCKYQKKKQRVKTVEYWIETGRECFNIGNFNSLMAIIAGLNMSPISRLKKTWNKIQSGKFAILEHQMDPSSNFSSYRSTLKAAMWRSAGATDQRQRIVIPFFSLLVKDLYFLNQGCSSKLLNGHINFEKFWQLAKQVTEFMAWKQVTCPFEKDPKVIGLLQHSPVLNENALALASFECEPPDNNQEKERCKTLKAEGGSNNS</sequence>
<dbReference type="InterPro" id="IPR019804">
    <property type="entry name" value="Ras_G-nucl-exch_fac_CS"/>
</dbReference>
<organism evidence="4 5">
    <name type="scientific">Ceutorhynchus assimilis</name>
    <name type="common">cabbage seed weevil</name>
    <dbReference type="NCBI Taxonomy" id="467358"/>
    <lineage>
        <taxon>Eukaryota</taxon>
        <taxon>Metazoa</taxon>
        <taxon>Ecdysozoa</taxon>
        <taxon>Arthropoda</taxon>
        <taxon>Hexapoda</taxon>
        <taxon>Insecta</taxon>
        <taxon>Pterygota</taxon>
        <taxon>Neoptera</taxon>
        <taxon>Endopterygota</taxon>
        <taxon>Coleoptera</taxon>
        <taxon>Polyphaga</taxon>
        <taxon>Cucujiformia</taxon>
        <taxon>Curculionidae</taxon>
        <taxon>Ceutorhynchinae</taxon>
        <taxon>Ceutorhynchus</taxon>
    </lineage>
</organism>
<dbReference type="Pfam" id="PF00617">
    <property type="entry name" value="RasGEF"/>
    <property type="match status" value="1"/>
</dbReference>
<dbReference type="CDD" id="cd06224">
    <property type="entry name" value="REM"/>
    <property type="match status" value="1"/>
</dbReference>
<feature type="domain" description="Ras-GEF" evidence="3">
    <location>
        <begin position="461"/>
        <end position="712"/>
    </location>
</feature>
<reference evidence="4" key="1">
    <citation type="submission" date="2022-01" db="EMBL/GenBank/DDBJ databases">
        <authorList>
            <person name="King R."/>
        </authorList>
    </citation>
    <scope>NUCLEOTIDE SEQUENCE</scope>
</reference>
<keyword evidence="5" id="KW-1185">Reference proteome</keyword>
<dbReference type="GO" id="GO:0005886">
    <property type="term" value="C:plasma membrane"/>
    <property type="evidence" value="ECO:0007669"/>
    <property type="project" value="TreeGrafter"/>
</dbReference>
<dbReference type="InterPro" id="IPR001895">
    <property type="entry name" value="RASGEF_cat_dom"/>
</dbReference>
<dbReference type="Gene3D" id="1.10.840.10">
    <property type="entry name" value="Ras guanine-nucleotide exchange factors catalytic domain"/>
    <property type="match status" value="1"/>
</dbReference>
<dbReference type="InterPro" id="IPR023578">
    <property type="entry name" value="Ras_GEF_dom_sf"/>
</dbReference>
<dbReference type="AlphaFoldDB" id="A0A9N9QL44"/>
<dbReference type="EMBL" id="OU892289">
    <property type="protein sequence ID" value="CAG9763273.1"/>
    <property type="molecule type" value="Genomic_DNA"/>
</dbReference>
<dbReference type="InterPro" id="IPR000651">
    <property type="entry name" value="Ras-like_Gua-exchang_fac_N"/>
</dbReference>
<feature type="region of interest" description="Disordered" evidence="2">
    <location>
        <begin position="261"/>
        <end position="294"/>
    </location>
</feature>
<feature type="compositionally biased region" description="Basic and acidic residues" evidence="2">
    <location>
        <begin position="714"/>
        <end position="724"/>
    </location>
</feature>
<name>A0A9N9QL44_9CUCU</name>
<feature type="compositionally biased region" description="Polar residues" evidence="2">
    <location>
        <begin position="262"/>
        <end position="294"/>
    </location>
</feature>
<dbReference type="PROSITE" id="PS00720">
    <property type="entry name" value="RASGEF"/>
    <property type="match status" value="1"/>
</dbReference>
<accession>A0A9N9QL44</accession>
<keyword evidence="1" id="KW-0344">Guanine-nucleotide releasing factor</keyword>
<dbReference type="Gene3D" id="1.20.870.10">
    <property type="entry name" value="Son of sevenless (SoS) protein Chain: S domain 1"/>
    <property type="match status" value="1"/>
</dbReference>
<dbReference type="GO" id="GO:0005085">
    <property type="term" value="F:guanyl-nucleotide exchange factor activity"/>
    <property type="evidence" value="ECO:0007669"/>
    <property type="project" value="UniProtKB-KW"/>
</dbReference>
<feature type="region of interest" description="Disordered" evidence="2">
    <location>
        <begin position="164"/>
        <end position="207"/>
    </location>
</feature>
<feature type="region of interest" description="Disordered" evidence="2">
    <location>
        <begin position="709"/>
        <end position="732"/>
    </location>
</feature>